<dbReference type="GeneID" id="5981453"/>
<dbReference type="InParanoid" id="Q0U1G1"/>
<name>Q0U1G1_PHANO</name>
<dbReference type="RefSeq" id="XP_001804529.1">
    <property type="nucleotide sequence ID" value="XM_001804477.1"/>
</dbReference>
<proteinExistence type="predicted"/>
<dbReference type="Proteomes" id="UP000001055">
    <property type="component" value="Unassembled WGS sequence"/>
</dbReference>
<evidence type="ECO:0000256" key="1">
    <source>
        <dbReference type="SAM" id="MobiDB-lite"/>
    </source>
</evidence>
<feature type="compositionally biased region" description="Basic and acidic residues" evidence="1">
    <location>
        <begin position="256"/>
        <end position="271"/>
    </location>
</feature>
<feature type="region of interest" description="Disordered" evidence="1">
    <location>
        <begin position="139"/>
        <end position="179"/>
    </location>
</feature>
<dbReference type="AlphaFoldDB" id="Q0U1G1"/>
<feature type="compositionally biased region" description="Low complexity" evidence="1">
    <location>
        <begin position="144"/>
        <end position="158"/>
    </location>
</feature>
<reference evidence="3" key="1">
    <citation type="journal article" date="2007" name="Plant Cell">
        <title>Dothideomycete-plant interactions illuminated by genome sequencing and EST analysis of the wheat pathogen Stagonospora nodorum.</title>
        <authorList>
            <person name="Hane J.K."/>
            <person name="Lowe R.G."/>
            <person name="Solomon P.S."/>
            <person name="Tan K.C."/>
            <person name="Schoch C.L."/>
            <person name="Spatafora J.W."/>
            <person name="Crous P.W."/>
            <person name="Kodira C."/>
            <person name="Birren B.W."/>
            <person name="Galagan J.E."/>
            <person name="Torriani S.F."/>
            <person name="McDonald B.A."/>
            <person name="Oliver R.P."/>
        </authorList>
    </citation>
    <scope>NUCLEOTIDE SEQUENCE [LARGE SCALE GENOMIC DNA]</scope>
    <source>
        <strain evidence="3">SN15 / ATCC MYA-4574 / FGSC 10173</strain>
    </source>
</reference>
<dbReference type="KEGG" id="pno:SNOG_14337"/>
<organism evidence="2 3">
    <name type="scientific">Phaeosphaeria nodorum (strain SN15 / ATCC MYA-4574 / FGSC 10173)</name>
    <name type="common">Glume blotch fungus</name>
    <name type="synonym">Parastagonospora nodorum</name>
    <dbReference type="NCBI Taxonomy" id="321614"/>
    <lineage>
        <taxon>Eukaryota</taxon>
        <taxon>Fungi</taxon>
        <taxon>Dikarya</taxon>
        <taxon>Ascomycota</taxon>
        <taxon>Pezizomycotina</taxon>
        <taxon>Dothideomycetes</taxon>
        <taxon>Pleosporomycetidae</taxon>
        <taxon>Pleosporales</taxon>
        <taxon>Pleosporineae</taxon>
        <taxon>Phaeosphaeriaceae</taxon>
        <taxon>Parastagonospora</taxon>
    </lineage>
</organism>
<accession>Q0U1G1</accession>
<gene>
    <name evidence="2" type="ORF">SNOG_14337</name>
</gene>
<sequence>MITLPLAKISEARDAEPSETKFSWTHQTQDLVVVFDNYGHGSSAQLLKVVQGTHVRHLIEIERLVNQGNDLERTLREHGAEVKRDKLPISALVRCPLLALSWHLPDKKIRRLQLKFKHDSDYDTAYKHLLQLGLHMDTTNAGQSRSSSNKKSSAASTPSKPPHGPVEQTAVLSCPPSRLTDISNRPYTALTAPTSIESHLQEAAHNRPSSAYTGHAGNALNTSMSFSGPLQPPEYFARPASLTSSALDQSSAMYSSRDRPSTGADAEHNTSNDRPGTGMLFGRPDPAEAVLPPRLDTEVQKIGMHETESDDSLAAYAMQSEESRRAALNEFIFRNLEDDNFVTLLEDMETCWARSGLGMR</sequence>
<protein>
    <submittedName>
        <fullName evidence="2">Uncharacterized protein</fullName>
    </submittedName>
</protein>
<dbReference type="InterPro" id="IPR004354">
    <property type="entry name" value="Meiotic_Rec114"/>
</dbReference>
<dbReference type="Pfam" id="PF03525">
    <property type="entry name" value="Meiotic_rec114"/>
    <property type="match status" value="1"/>
</dbReference>
<dbReference type="VEuPathDB" id="FungiDB:JI435_143370"/>
<feature type="region of interest" description="Disordered" evidence="1">
    <location>
        <begin position="247"/>
        <end position="290"/>
    </location>
</feature>
<evidence type="ECO:0000313" key="2">
    <source>
        <dbReference type="EMBL" id="EAT78208.2"/>
    </source>
</evidence>
<dbReference type="GO" id="GO:0007131">
    <property type="term" value="P:reciprocal meiotic recombination"/>
    <property type="evidence" value="ECO:0007669"/>
    <property type="project" value="InterPro"/>
</dbReference>
<evidence type="ECO:0000313" key="3">
    <source>
        <dbReference type="Proteomes" id="UP000001055"/>
    </source>
</evidence>
<dbReference type="EMBL" id="CH445355">
    <property type="protein sequence ID" value="EAT78208.2"/>
    <property type="molecule type" value="Genomic_DNA"/>
</dbReference>
<dbReference type="eggNOG" id="ENOG502SBD0">
    <property type="taxonomic scope" value="Eukaryota"/>
</dbReference>
<dbReference type="HOGENOM" id="CLU_038502_0_0_1"/>